<organism evidence="3 4">
    <name type="scientific">Methanofollis aquaemaris</name>
    <dbReference type="NCBI Taxonomy" id="126734"/>
    <lineage>
        <taxon>Archaea</taxon>
        <taxon>Methanobacteriati</taxon>
        <taxon>Methanobacteriota</taxon>
        <taxon>Stenosarchaea group</taxon>
        <taxon>Methanomicrobia</taxon>
        <taxon>Methanomicrobiales</taxon>
        <taxon>Methanomicrobiaceae</taxon>
        <taxon>Methanofollis</taxon>
    </lineage>
</organism>
<feature type="transmembrane region" description="Helical" evidence="1">
    <location>
        <begin position="24"/>
        <end position="44"/>
    </location>
</feature>
<dbReference type="EMBL" id="CP036172">
    <property type="protein sequence ID" value="QSZ66384.1"/>
    <property type="molecule type" value="Genomic_DNA"/>
</dbReference>
<feature type="transmembrane region" description="Helical" evidence="1">
    <location>
        <begin position="214"/>
        <end position="234"/>
    </location>
</feature>
<dbReference type="AlphaFoldDB" id="A0A8A3S437"/>
<reference evidence="3" key="1">
    <citation type="journal article" date="2001" name="Int. J. Syst. Evol. Microbiol.">
        <title>Methanofollis aquaemaris sp. nov., a methanogen isolated from an aquaculture fish pond.</title>
        <authorList>
            <person name="Lai M.C."/>
            <person name="Chen S.C."/>
        </authorList>
    </citation>
    <scope>NUCLEOTIDE SEQUENCE</scope>
    <source>
        <strain evidence="3">N2F9704</strain>
    </source>
</reference>
<feature type="transmembrane region" description="Helical" evidence="1">
    <location>
        <begin position="255"/>
        <end position="281"/>
    </location>
</feature>
<dbReference type="Gene3D" id="3.40.30.10">
    <property type="entry name" value="Glutaredoxin"/>
    <property type="match status" value="1"/>
</dbReference>
<keyword evidence="1" id="KW-0812">Transmembrane</keyword>
<dbReference type="InterPro" id="IPR039447">
    <property type="entry name" value="UreH-like_TM_dom"/>
</dbReference>
<dbReference type="InterPro" id="IPR036249">
    <property type="entry name" value="Thioredoxin-like_sf"/>
</dbReference>
<keyword evidence="1" id="KW-1133">Transmembrane helix</keyword>
<feature type="transmembrane region" description="Helical" evidence="1">
    <location>
        <begin position="144"/>
        <end position="169"/>
    </location>
</feature>
<feature type="transmembrane region" description="Helical" evidence="1">
    <location>
        <begin position="181"/>
        <end position="208"/>
    </location>
</feature>
<accession>A0A8A3S437</accession>
<evidence type="ECO:0000259" key="2">
    <source>
        <dbReference type="Pfam" id="PF13386"/>
    </source>
</evidence>
<proteinExistence type="predicted"/>
<keyword evidence="1" id="KW-0472">Membrane</keyword>
<evidence type="ECO:0000313" key="4">
    <source>
        <dbReference type="Proteomes" id="UP001042704"/>
    </source>
</evidence>
<dbReference type="PANTHER" id="PTHR31272:SF9">
    <property type="entry name" value="BLL1027 PROTEIN"/>
    <property type="match status" value="1"/>
</dbReference>
<feature type="domain" description="Urease accessory protein UreH-like transmembrane" evidence="2">
    <location>
        <begin position="145"/>
        <end position="343"/>
    </location>
</feature>
<evidence type="ECO:0000313" key="3">
    <source>
        <dbReference type="EMBL" id="QSZ66384.1"/>
    </source>
</evidence>
<reference evidence="3" key="2">
    <citation type="submission" date="2019-02" db="EMBL/GenBank/DDBJ databases">
        <authorList>
            <person name="Chen S.-C."/>
            <person name="Chien H.-H."/>
            <person name="Lai M.-C."/>
        </authorList>
    </citation>
    <scope>NUCLEOTIDE SEQUENCE</scope>
    <source>
        <strain evidence="3">N2F9704</strain>
    </source>
</reference>
<dbReference type="InterPro" id="IPR051790">
    <property type="entry name" value="Cytochrome_c-biogenesis_DsbD"/>
</dbReference>
<name>A0A8A3S437_9EURY</name>
<sequence length="348" mass="37812">MGDLEGSILNKPEGGGVKSIRTGLFLILFLTYLIHCAGASPLTIEYYSIEGCSDCDLVKPLIEDIECDLDESVSVTYIDVRTPEGLDRWRQYGFREVPAVVVDGNTKIPKDEITEERIRAAIEQSFSGIEPKENLPTINWNIPLAYSLGLFSGFSPCLMAILGFILVYVTGSGEGLRSSVLNSLVFGLGLVATYIIMGCCVLLVGMSLNGYSRYLTIAAGLIVVLVGMNLIGILRSPIDTGNYIQSFVWKYSTTLPGLFILGVLFSIVKAPCAAPMILILLSKILVDGTIQDLSLLLVFGVGLLTPFIGVGMIGGYSSSRRVKEHRDIIKIISGIILIGFGFWMIMLM</sequence>
<dbReference type="SUPFAM" id="SSF52833">
    <property type="entry name" value="Thioredoxin-like"/>
    <property type="match status" value="1"/>
</dbReference>
<feature type="transmembrane region" description="Helical" evidence="1">
    <location>
        <begin position="328"/>
        <end position="346"/>
    </location>
</feature>
<dbReference type="PANTHER" id="PTHR31272">
    <property type="entry name" value="CYTOCHROME C-TYPE BIOGENESIS PROTEIN HI_1454-RELATED"/>
    <property type="match status" value="1"/>
</dbReference>
<protein>
    <submittedName>
        <fullName evidence="3">Cytochrome c biogenesis protein</fullName>
    </submittedName>
</protein>
<dbReference type="Proteomes" id="UP001042704">
    <property type="component" value="Chromosome"/>
</dbReference>
<gene>
    <name evidence="3" type="ORF">RJ40_02150</name>
</gene>
<keyword evidence="4" id="KW-1185">Reference proteome</keyword>
<dbReference type="Pfam" id="PF13386">
    <property type="entry name" value="DsbD_2"/>
    <property type="match status" value="1"/>
</dbReference>
<dbReference type="KEGG" id="maqe:RJ40_02150"/>
<evidence type="ECO:0000256" key="1">
    <source>
        <dbReference type="SAM" id="Phobius"/>
    </source>
</evidence>
<feature type="transmembrane region" description="Helical" evidence="1">
    <location>
        <begin position="293"/>
        <end position="316"/>
    </location>
</feature>